<protein>
    <submittedName>
        <fullName evidence="3">Uncharacterized protein</fullName>
    </submittedName>
</protein>
<keyword evidence="2" id="KW-0472">Membrane</keyword>
<feature type="region of interest" description="Disordered" evidence="1">
    <location>
        <begin position="56"/>
        <end position="106"/>
    </location>
</feature>
<accession>A0AAD9SM07</accession>
<feature type="region of interest" description="Disordered" evidence="1">
    <location>
        <begin position="250"/>
        <end position="269"/>
    </location>
</feature>
<evidence type="ECO:0000313" key="3">
    <source>
        <dbReference type="EMBL" id="KAK2611076.1"/>
    </source>
</evidence>
<gene>
    <name evidence="3" type="ORF">N8I77_004453</name>
</gene>
<feature type="transmembrane region" description="Helical" evidence="2">
    <location>
        <begin position="316"/>
        <end position="334"/>
    </location>
</feature>
<evidence type="ECO:0000256" key="2">
    <source>
        <dbReference type="SAM" id="Phobius"/>
    </source>
</evidence>
<sequence length="450" mass="48752">MHRPFAQRPSCRNPRRVYQICALVAPPTPSPLGSHLAKALFATLGAHPRRVRSLQGMPNAGLLPKPILPTTRPYRFGPPKPSKHSLPDEAQTGLSRAKASSKPGNVGSKDVVLVIEHSLEQLLAHDRIPHDDEVIAALRKCAKAASLVHAELASPLHLGESAESDTAASSLLSMDGPNPEVTQSPRINKILDPPRPSELADRVSEAAFVIVSHPNVLITPQVLEVYLDTQARLGRVETLPHVLGLYASKPKPRRSHGPLQHLKQNPDRAANAVDPELVDKALNAAIEAKNLDAAIGIIENSYATKAFIRAKLLKKALLPASAVVATPMAVYLLASNLSHLQNSFDQKTATAVATAGILAYVGFTGWMGALSVITQNDHMKRVTWAPGVPLKERWIHEEERAALDKVACSFGFSQAHRYGEEEGADFQALREFVLSKGMVLDRVELMEGMS</sequence>
<evidence type="ECO:0000313" key="4">
    <source>
        <dbReference type="Proteomes" id="UP001265746"/>
    </source>
</evidence>
<organism evidence="3 4">
    <name type="scientific">Phomopsis amygdali</name>
    <name type="common">Fusicoccum amygdali</name>
    <dbReference type="NCBI Taxonomy" id="1214568"/>
    <lineage>
        <taxon>Eukaryota</taxon>
        <taxon>Fungi</taxon>
        <taxon>Dikarya</taxon>
        <taxon>Ascomycota</taxon>
        <taxon>Pezizomycotina</taxon>
        <taxon>Sordariomycetes</taxon>
        <taxon>Sordariomycetidae</taxon>
        <taxon>Diaporthales</taxon>
        <taxon>Diaporthaceae</taxon>
        <taxon>Diaporthe</taxon>
    </lineage>
</organism>
<comment type="caution">
    <text evidence="3">The sequence shown here is derived from an EMBL/GenBank/DDBJ whole genome shotgun (WGS) entry which is preliminary data.</text>
</comment>
<evidence type="ECO:0000256" key="1">
    <source>
        <dbReference type="SAM" id="MobiDB-lite"/>
    </source>
</evidence>
<feature type="region of interest" description="Disordered" evidence="1">
    <location>
        <begin position="167"/>
        <end position="196"/>
    </location>
</feature>
<name>A0AAD9SM07_PHOAM</name>
<reference evidence="3" key="1">
    <citation type="submission" date="2023-06" db="EMBL/GenBank/DDBJ databases">
        <authorList>
            <person name="Noh H."/>
        </authorList>
    </citation>
    <scope>NUCLEOTIDE SEQUENCE</scope>
    <source>
        <strain evidence="3">DUCC20226</strain>
    </source>
</reference>
<keyword evidence="4" id="KW-1185">Reference proteome</keyword>
<keyword evidence="2" id="KW-1133">Transmembrane helix</keyword>
<dbReference type="Proteomes" id="UP001265746">
    <property type="component" value="Unassembled WGS sequence"/>
</dbReference>
<keyword evidence="2" id="KW-0812">Transmembrane</keyword>
<proteinExistence type="predicted"/>
<dbReference type="EMBL" id="JAUJFL010000002">
    <property type="protein sequence ID" value="KAK2611076.1"/>
    <property type="molecule type" value="Genomic_DNA"/>
</dbReference>
<feature type="transmembrane region" description="Helical" evidence="2">
    <location>
        <begin position="349"/>
        <end position="373"/>
    </location>
</feature>
<dbReference type="AlphaFoldDB" id="A0AAD9SM07"/>